<dbReference type="VEuPathDB" id="FungiDB:PLEOSDRAFT_1112115"/>
<feature type="transmembrane region" description="Helical" evidence="2">
    <location>
        <begin position="184"/>
        <end position="207"/>
    </location>
</feature>
<dbReference type="STRING" id="1137138.A0A067NQ49"/>
<feature type="compositionally biased region" description="Low complexity" evidence="1">
    <location>
        <begin position="16"/>
        <end position="48"/>
    </location>
</feature>
<dbReference type="EMBL" id="KL198007">
    <property type="protein sequence ID" value="KDQ29135.1"/>
    <property type="molecule type" value="Genomic_DNA"/>
</dbReference>
<evidence type="ECO:0000256" key="2">
    <source>
        <dbReference type="SAM" id="Phobius"/>
    </source>
</evidence>
<feature type="compositionally biased region" description="Basic and acidic residues" evidence="1">
    <location>
        <begin position="235"/>
        <end position="253"/>
    </location>
</feature>
<proteinExistence type="predicted"/>
<dbReference type="OrthoDB" id="2693038at2759"/>
<dbReference type="HOGENOM" id="CLU_508166_0_0_1"/>
<gene>
    <name evidence="3" type="ORF">PLEOSDRAFT_1112115</name>
</gene>
<feature type="region of interest" description="Disordered" evidence="1">
    <location>
        <begin position="354"/>
        <end position="381"/>
    </location>
</feature>
<feature type="region of interest" description="Disordered" evidence="1">
    <location>
        <begin position="440"/>
        <end position="536"/>
    </location>
</feature>
<feature type="compositionally biased region" description="Basic and acidic residues" evidence="1">
    <location>
        <begin position="511"/>
        <end position="525"/>
    </location>
</feature>
<dbReference type="Proteomes" id="UP000027073">
    <property type="component" value="Unassembled WGS sequence"/>
</dbReference>
<reference evidence="4" key="1">
    <citation type="journal article" date="2014" name="Proc. Natl. Acad. Sci. U.S.A.">
        <title>Extensive sampling of basidiomycete genomes demonstrates inadequacy of the white-rot/brown-rot paradigm for wood decay fungi.</title>
        <authorList>
            <person name="Riley R."/>
            <person name="Salamov A.A."/>
            <person name="Brown D.W."/>
            <person name="Nagy L.G."/>
            <person name="Floudas D."/>
            <person name="Held B.W."/>
            <person name="Levasseur A."/>
            <person name="Lombard V."/>
            <person name="Morin E."/>
            <person name="Otillar R."/>
            <person name="Lindquist E.A."/>
            <person name="Sun H."/>
            <person name="LaButti K.M."/>
            <person name="Schmutz J."/>
            <person name="Jabbour D."/>
            <person name="Luo H."/>
            <person name="Baker S.E."/>
            <person name="Pisabarro A.G."/>
            <person name="Walton J.D."/>
            <person name="Blanchette R.A."/>
            <person name="Henrissat B."/>
            <person name="Martin F."/>
            <person name="Cullen D."/>
            <person name="Hibbett D.S."/>
            <person name="Grigoriev I.V."/>
        </authorList>
    </citation>
    <scope>NUCLEOTIDE SEQUENCE [LARGE SCALE GENOMIC DNA]</scope>
    <source>
        <strain evidence="4">PC15</strain>
    </source>
</reference>
<name>A0A067NQ49_PLEO1</name>
<accession>A0A067NQ49</accession>
<feature type="region of interest" description="Disordered" evidence="1">
    <location>
        <begin position="1"/>
        <end position="127"/>
    </location>
</feature>
<evidence type="ECO:0000313" key="3">
    <source>
        <dbReference type="EMBL" id="KDQ29135.1"/>
    </source>
</evidence>
<feature type="compositionally biased region" description="Low complexity" evidence="1">
    <location>
        <begin position="56"/>
        <end position="127"/>
    </location>
</feature>
<keyword evidence="2" id="KW-1133">Transmembrane helix</keyword>
<keyword evidence="2" id="KW-0472">Membrane</keyword>
<feature type="region of interest" description="Disordered" evidence="1">
    <location>
        <begin position="229"/>
        <end position="273"/>
    </location>
</feature>
<dbReference type="AlphaFoldDB" id="A0A067NQ49"/>
<keyword evidence="2" id="KW-0812">Transmembrane</keyword>
<dbReference type="InParanoid" id="A0A067NQ49"/>
<protein>
    <submittedName>
        <fullName evidence="3">Uncharacterized protein</fullName>
    </submittedName>
</protein>
<organism evidence="3 4">
    <name type="scientific">Pleurotus ostreatus (strain PC15)</name>
    <name type="common">Oyster mushroom</name>
    <dbReference type="NCBI Taxonomy" id="1137138"/>
    <lineage>
        <taxon>Eukaryota</taxon>
        <taxon>Fungi</taxon>
        <taxon>Dikarya</taxon>
        <taxon>Basidiomycota</taxon>
        <taxon>Agaricomycotina</taxon>
        <taxon>Agaricomycetes</taxon>
        <taxon>Agaricomycetidae</taxon>
        <taxon>Agaricales</taxon>
        <taxon>Pleurotineae</taxon>
        <taxon>Pleurotaceae</taxon>
        <taxon>Pleurotus</taxon>
    </lineage>
</organism>
<evidence type="ECO:0000256" key="1">
    <source>
        <dbReference type="SAM" id="MobiDB-lite"/>
    </source>
</evidence>
<sequence>MPVLMTSMPRVAKRQALSSSSSAATSTSIAATTTPVATTTRTRFGFFDGPDDDPFSGDLPGSSSTTRGGGLVPTLPTTTARGGLLDPLLGLGPTRTTSLSSSSTSSSVASTTTSASTTSTTSASDTLTTSLATESTTISIFESSSNGQIMTITSFVQVPAAAETSASPGGAKPQPKGFLDNKPLSGVVFALCGLAGLILIIMIATCAMRRRQRKKLMNEAISFDPANMLDPYSPGKEEGTMGLERTHSTEKRMSVSSSGHGHGASNDGAYGGVASTGHAHTTYGVPALTYGSTARQPQYHQATYAEHQTAEHHGYYGHDQSQEQWYGAAAHAQHGGWQDQAQYPAYANYGQPEPPMSAASAATVHPSAPPGIANQPPYSYKNPPSLPQLNFIGASPPASSGHAGILNSPILASARRASSMLARGPATPTAASVARSATVASSAPYSASQTSDVTRSKSSLSHETDSSESGGNTSPTKHGRSHSRELDPAMPTLPLSPMLPATFGRSDEEDSRPNRGSVHDDDARYLGRGPLKIANE</sequence>
<evidence type="ECO:0000313" key="4">
    <source>
        <dbReference type="Proteomes" id="UP000027073"/>
    </source>
</evidence>